<dbReference type="SUPFAM" id="SSF53756">
    <property type="entry name" value="UDP-Glycosyltransferase/glycogen phosphorylase"/>
    <property type="match status" value="1"/>
</dbReference>
<evidence type="ECO:0000313" key="12">
    <source>
        <dbReference type="Proteomes" id="UP000265566"/>
    </source>
</evidence>
<dbReference type="GO" id="GO:0005739">
    <property type="term" value="C:mitochondrion"/>
    <property type="evidence" value="ECO:0007669"/>
    <property type="project" value="EnsemblPlants"/>
</dbReference>
<dbReference type="Proteomes" id="UP000002051">
    <property type="component" value="Chromosome 8"/>
</dbReference>
<dbReference type="InterPro" id="IPR003835">
    <property type="entry name" value="Glyco_trans_19"/>
</dbReference>
<keyword evidence="5 9" id="KW-0808">Transferase</keyword>
<gene>
    <name evidence="10" type="primary">25500329</name>
    <name evidence="8" type="ordered locus">MTR_8g012965</name>
    <name evidence="9" type="ORF">MtrunA17_Chr8g0339851</name>
</gene>
<reference evidence="8 11" key="1">
    <citation type="journal article" date="2011" name="Nature">
        <title>The Medicago genome provides insight into the evolution of rhizobial symbioses.</title>
        <authorList>
            <person name="Young N.D."/>
            <person name="Debelle F."/>
            <person name="Oldroyd G.E."/>
            <person name="Geurts R."/>
            <person name="Cannon S.B."/>
            <person name="Udvardi M.K."/>
            <person name="Benedito V.A."/>
            <person name="Mayer K.F."/>
            <person name="Gouzy J."/>
            <person name="Schoof H."/>
            <person name="Van de Peer Y."/>
            <person name="Proost S."/>
            <person name="Cook D.R."/>
            <person name="Meyers B.C."/>
            <person name="Spannagl M."/>
            <person name="Cheung F."/>
            <person name="De Mita S."/>
            <person name="Krishnakumar V."/>
            <person name="Gundlach H."/>
            <person name="Zhou S."/>
            <person name="Mudge J."/>
            <person name="Bharti A.K."/>
            <person name="Murray J.D."/>
            <person name="Naoumkina M.A."/>
            <person name="Rosen B."/>
            <person name="Silverstein K.A."/>
            <person name="Tang H."/>
            <person name="Rombauts S."/>
            <person name="Zhao P.X."/>
            <person name="Zhou P."/>
            <person name="Barbe V."/>
            <person name="Bardou P."/>
            <person name="Bechner M."/>
            <person name="Bellec A."/>
            <person name="Berger A."/>
            <person name="Berges H."/>
            <person name="Bidwell S."/>
            <person name="Bisseling T."/>
            <person name="Choisne N."/>
            <person name="Couloux A."/>
            <person name="Denny R."/>
            <person name="Deshpande S."/>
            <person name="Dai X."/>
            <person name="Doyle J.J."/>
            <person name="Dudez A.M."/>
            <person name="Farmer A.D."/>
            <person name="Fouteau S."/>
            <person name="Franken C."/>
            <person name="Gibelin C."/>
            <person name="Gish J."/>
            <person name="Goldstein S."/>
            <person name="Gonzalez A.J."/>
            <person name="Green P.J."/>
            <person name="Hallab A."/>
            <person name="Hartog M."/>
            <person name="Hua A."/>
            <person name="Humphray S.J."/>
            <person name="Jeong D.H."/>
            <person name="Jing Y."/>
            <person name="Jocker A."/>
            <person name="Kenton S.M."/>
            <person name="Kim D.J."/>
            <person name="Klee K."/>
            <person name="Lai H."/>
            <person name="Lang C."/>
            <person name="Lin S."/>
            <person name="Macmil S.L."/>
            <person name="Magdelenat G."/>
            <person name="Matthews L."/>
            <person name="McCorrison J."/>
            <person name="Monaghan E.L."/>
            <person name="Mun J.H."/>
            <person name="Najar F.Z."/>
            <person name="Nicholson C."/>
            <person name="Noirot C."/>
            <person name="O'Bleness M."/>
            <person name="Paule C.R."/>
            <person name="Poulain J."/>
            <person name="Prion F."/>
            <person name="Qin B."/>
            <person name="Qu C."/>
            <person name="Retzel E.F."/>
            <person name="Riddle C."/>
            <person name="Sallet E."/>
            <person name="Samain S."/>
            <person name="Samson N."/>
            <person name="Sanders I."/>
            <person name="Saurat O."/>
            <person name="Scarpelli C."/>
            <person name="Schiex T."/>
            <person name="Segurens B."/>
            <person name="Severin A.J."/>
            <person name="Sherrier D.J."/>
            <person name="Shi R."/>
            <person name="Sims S."/>
            <person name="Singer S.R."/>
            <person name="Sinharoy S."/>
            <person name="Sterck L."/>
            <person name="Viollet A."/>
            <person name="Wang B.B."/>
            <person name="Wang K."/>
            <person name="Wang M."/>
            <person name="Wang X."/>
            <person name="Warfsmann J."/>
            <person name="Weissenbach J."/>
            <person name="White D.D."/>
            <person name="White J.D."/>
            <person name="Wiley G.B."/>
            <person name="Wincker P."/>
            <person name="Xing Y."/>
            <person name="Yang L."/>
            <person name="Yao Z."/>
            <person name="Ying F."/>
            <person name="Zhai J."/>
            <person name="Zhou L."/>
            <person name="Zuber A."/>
            <person name="Denarie J."/>
            <person name="Dixon R.A."/>
            <person name="May G.D."/>
            <person name="Schwartz D.C."/>
            <person name="Rogers J."/>
            <person name="Quetier F."/>
            <person name="Town C.D."/>
            <person name="Roe B.A."/>
        </authorList>
    </citation>
    <scope>NUCLEOTIDE SEQUENCE [LARGE SCALE GENOMIC DNA]</scope>
    <source>
        <strain evidence="8">A17</strain>
        <strain evidence="10 11">cv. Jemalong A17</strain>
    </source>
</reference>
<evidence type="ECO:0000313" key="10">
    <source>
        <dbReference type="EnsemblPlants" id="KEH18186"/>
    </source>
</evidence>
<dbReference type="OrthoDB" id="2419at2759"/>
<dbReference type="KEGG" id="mtr:25500329"/>
<keyword evidence="6" id="KW-0443">Lipid metabolism</keyword>
<proteinExistence type="predicted"/>
<dbReference type="EC" id="2.4.1.182" evidence="1"/>
<sequence>MFGAKAFSLLRTKWKLNSPNTLLTFSSSFSSSHHAKFKAPMDMAARDGEFRVFVVAGEVSGDSIASRLMASLKLLSPFPVRFSGIGGTKMTSEGLKSLFPIEDISVMGIWELLPHLYTIKVRLNEAVKAASLFEPHVVLTVDSKGFSFRFLKQLRARYSQQKLHSPAHFHYVAPSFWAWKGGEERLGGLAEFVDHLFCILPNEDKICRLNGLSATFVGHPVFEDVMELNSRTNCSNNEWRAEGNGEDFLGKHEVPPGTTVISLLPGSRVQEVSRMLPIFANTMELLKDNVPQLMTVIHVAPNQDVENFIAGAVQRWPVPAVLIPGGTTRLRYDAFSASKIALCTSGTVAVELQLARLPCVVAYRAHILTEWFIKYKAKIQYISLPNILLDSAIIPEALFQSCKPENIALLLKDLIHDHVRREEQIIAARKFVKLLMPSERIIHKLADQNLMSTCPDYSPSAVAALTILNYGKPVIHD</sequence>
<evidence type="ECO:0000256" key="2">
    <source>
        <dbReference type="ARBA" id="ARBA00022516"/>
    </source>
</evidence>
<evidence type="ECO:0000256" key="1">
    <source>
        <dbReference type="ARBA" id="ARBA00012687"/>
    </source>
</evidence>
<keyword evidence="2" id="KW-0444">Lipid biosynthesis</keyword>
<dbReference type="GO" id="GO:0008915">
    <property type="term" value="F:lipid-A-disaccharide synthase activity"/>
    <property type="evidence" value="ECO:0007669"/>
    <property type="project" value="UniProtKB-EC"/>
</dbReference>
<dbReference type="AlphaFoldDB" id="A0A072TLS9"/>
<name>A0A072TLS9_MEDTR</name>
<dbReference type="Proteomes" id="UP000265566">
    <property type="component" value="Chromosome 8"/>
</dbReference>
<dbReference type="EMBL" id="PSQE01000008">
    <property type="protein sequence ID" value="RHN39065.1"/>
    <property type="molecule type" value="Genomic_DNA"/>
</dbReference>
<dbReference type="EnsemblPlants" id="KEH18186">
    <property type="protein sequence ID" value="KEH18186"/>
    <property type="gene ID" value="MTR_8g012965"/>
</dbReference>
<dbReference type="GO" id="GO:0005543">
    <property type="term" value="F:phospholipid binding"/>
    <property type="evidence" value="ECO:0000318"/>
    <property type="project" value="GO_Central"/>
</dbReference>
<accession>A0A072TLS9</accession>
<organism evidence="8 11">
    <name type="scientific">Medicago truncatula</name>
    <name type="common">Barrel medic</name>
    <name type="synonym">Medicago tribuloides</name>
    <dbReference type="NCBI Taxonomy" id="3880"/>
    <lineage>
        <taxon>Eukaryota</taxon>
        <taxon>Viridiplantae</taxon>
        <taxon>Streptophyta</taxon>
        <taxon>Embryophyta</taxon>
        <taxon>Tracheophyta</taxon>
        <taxon>Spermatophyta</taxon>
        <taxon>Magnoliopsida</taxon>
        <taxon>eudicotyledons</taxon>
        <taxon>Gunneridae</taxon>
        <taxon>Pentapetalae</taxon>
        <taxon>rosids</taxon>
        <taxon>fabids</taxon>
        <taxon>Fabales</taxon>
        <taxon>Fabaceae</taxon>
        <taxon>Papilionoideae</taxon>
        <taxon>50 kb inversion clade</taxon>
        <taxon>NPAAA clade</taxon>
        <taxon>Hologalegina</taxon>
        <taxon>IRL clade</taxon>
        <taxon>Trifolieae</taxon>
        <taxon>Medicago</taxon>
    </lineage>
</organism>
<evidence type="ECO:0000256" key="6">
    <source>
        <dbReference type="ARBA" id="ARBA00023098"/>
    </source>
</evidence>
<evidence type="ECO:0000313" key="8">
    <source>
        <dbReference type="EMBL" id="KEH18186.1"/>
    </source>
</evidence>
<evidence type="ECO:0000313" key="9">
    <source>
        <dbReference type="EMBL" id="RHN39065.1"/>
    </source>
</evidence>
<dbReference type="HOGENOM" id="CLU_036577_2_0_1"/>
<keyword evidence="3" id="KW-0441">Lipid A biosynthesis</keyword>
<evidence type="ECO:0000256" key="5">
    <source>
        <dbReference type="ARBA" id="ARBA00022679"/>
    </source>
</evidence>
<reference evidence="9" key="5">
    <citation type="journal article" date="2018" name="Nat. Plants">
        <title>Whole-genome landscape of Medicago truncatula symbiotic genes.</title>
        <authorList>
            <person name="Pecrix Y."/>
            <person name="Gamas P."/>
            <person name="Carrere S."/>
        </authorList>
    </citation>
    <scope>NUCLEOTIDE SEQUENCE</scope>
    <source>
        <tissue evidence="9">Leaves</tissue>
    </source>
</reference>
<dbReference type="STRING" id="3880.A0A072TLS9"/>
<keyword evidence="4 9" id="KW-0328">Glycosyltransferase</keyword>
<dbReference type="Pfam" id="PF02684">
    <property type="entry name" value="LpxB"/>
    <property type="match status" value="1"/>
</dbReference>
<reference evidence="12" key="4">
    <citation type="journal article" date="2018" name="Nat. Plants">
        <title>Whole-genome landscape of Medicago truncatula symbiotic genes.</title>
        <authorList>
            <person name="Pecrix Y."/>
            <person name="Staton S.E."/>
            <person name="Sallet E."/>
            <person name="Lelandais-Briere C."/>
            <person name="Moreau S."/>
            <person name="Carrere S."/>
            <person name="Blein T."/>
            <person name="Jardinaud M.F."/>
            <person name="Latrasse D."/>
            <person name="Zouine M."/>
            <person name="Zahm M."/>
            <person name="Kreplak J."/>
            <person name="Mayjonade B."/>
            <person name="Satge C."/>
            <person name="Perez M."/>
            <person name="Cauet S."/>
            <person name="Marande W."/>
            <person name="Chantry-Darmon C."/>
            <person name="Lopez-Roques C."/>
            <person name="Bouchez O."/>
            <person name="Berard A."/>
            <person name="Debelle F."/>
            <person name="Munos S."/>
            <person name="Bendahmane A."/>
            <person name="Berges H."/>
            <person name="Niebel A."/>
            <person name="Buitink J."/>
            <person name="Frugier F."/>
            <person name="Benhamed M."/>
            <person name="Crespi M."/>
            <person name="Gouzy J."/>
            <person name="Gamas P."/>
        </authorList>
    </citation>
    <scope>NUCLEOTIDE SEQUENCE [LARGE SCALE GENOMIC DNA]</scope>
    <source>
        <strain evidence="12">cv. Jemalong A17</strain>
    </source>
</reference>
<protein>
    <recommendedName>
        <fullName evidence="1">lipid-A-disaccharide synthase</fullName>
        <ecNumber evidence="1">2.4.1.182</ecNumber>
    </recommendedName>
</protein>
<comment type="catalytic activity">
    <reaction evidence="7">
        <text>a lipid X + a UDP-2-N,3-O-bis[(3R)-3-hydroxyacyl]-alpha-D-glucosamine = a lipid A disaccharide + UDP + H(+)</text>
        <dbReference type="Rhea" id="RHEA:67828"/>
        <dbReference type="ChEBI" id="CHEBI:15378"/>
        <dbReference type="ChEBI" id="CHEBI:58223"/>
        <dbReference type="ChEBI" id="CHEBI:137748"/>
        <dbReference type="ChEBI" id="CHEBI:176338"/>
        <dbReference type="ChEBI" id="CHEBI:176343"/>
        <dbReference type="EC" id="2.4.1.182"/>
    </reaction>
</comment>
<dbReference type="Gramene" id="rna45057">
    <property type="protein sequence ID" value="RHN39065.1"/>
    <property type="gene ID" value="gene45057"/>
</dbReference>
<evidence type="ECO:0000313" key="11">
    <source>
        <dbReference type="Proteomes" id="UP000002051"/>
    </source>
</evidence>
<dbReference type="GO" id="GO:0009245">
    <property type="term" value="P:lipid A biosynthetic process"/>
    <property type="evidence" value="ECO:0000318"/>
    <property type="project" value="GO_Central"/>
</dbReference>
<dbReference type="PANTHER" id="PTHR30372">
    <property type="entry name" value="LIPID-A-DISACCHARIDE SYNTHASE"/>
    <property type="match status" value="1"/>
</dbReference>
<evidence type="ECO:0000256" key="7">
    <source>
        <dbReference type="ARBA" id="ARBA00048975"/>
    </source>
</evidence>
<dbReference type="GO" id="GO:2001289">
    <property type="term" value="P:lipid X metabolic process"/>
    <property type="evidence" value="ECO:0007669"/>
    <property type="project" value="EnsemblPlants"/>
</dbReference>
<reference evidence="10" key="3">
    <citation type="submission" date="2015-04" db="UniProtKB">
        <authorList>
            <consortium name="EnsemblPlants"/>
        </authorList>
    </citation>
    <scope>IDENTIFICATION</scope>
    <source>
        <strain evidence="10">cv. Jemalong A17</strain>
    </source>
</reference>
<evidence type="ECO:0000256" key="4">
    <source>
        <dbReference type="ARBA" id="ARBA00022676"/>
    </source>
</evidence>
<dbReference type="PANTHER" id="PTHR30372:SF4">
    <property type="entry name" value="LIPID-A-DISACCHARIDE SYNTHASE, MITOCHONDRIAL-RELATED"/>
    <property type="match status" value="1"/>
</dbReference>
<keyword evidence="11" id="KW-1185">Reference proteome</keyword>
<reference evidence="8 11" key="2">
    <citation type="journal article" date="2014" name="BMC Genomics">
        <title>An improved genome release (version Mt4.0) for the model legume Medicago truncatula.</title>
        <authorList>
            <person name="Tang H."/>
            <person name="Krishnakumar V."/>
            <person name="Bidwell S."/>
            <person name="Rosen B."/>
            <person name="Chan A."/>
            <person name="Zhou S."/>
            <person name="Gentzbittel L."/>
            <person name="Childs K.L."/>
            <person name="Yandell M."/>
            <person name="Gundlach H."/>
            <person name="Mayer K.F."/>
            <person name="Schwartz D.C."/>
            <person name="Town C.D."/>
        </authorList>
    </citation>
    <scope>GENOME REANNOTATION</scope>
    <source>
        <strain evidence="8">A17</strain>
        <strain evidence="10 11">cv. Jemalong A17</strain>
    </source>
</reference>
<dbReference type="GO" id="GO:0016020">
    <property type="term" value="C:membrane"/>
    <property type="evidence" value="ECO:0007669"/>
    <property type="project" value="GOC"/>
</dbReference>
<dbReference type="EMBL" id="CM001224">
    <property type="protein sequence ID" value="KEH18186.1"/>
    <property type="molecule type" value="Genomic_DNA"/>
</dbReference>
<evidence type="ECO:0000256" key="3">
    <source>
        <dbReference type="ARBA" id="ARBA00022556"/>
    </source>
</evidence>